<reference evidence="1" key="1">
    <citation type="submission" date="2021-01" db="EMBL/GenBank/DDBJ databases">
        <authorList>
            <consortium name="Genoscope - CEA"/>
            <person name="William W."/>
        </authorList>
    </citation>
    <scope>NUCLEOTIDE SEQUENCE</scope>
</reference>
<gene>
    <name evidence="1" type="ORF">PPRIM_AZ9-3.1.T0330325</name>
</gene>
<dbReference type="EMBL" id="CAJJDM010000032">
    <property type="protein sequence ID" value="CAD8062738.1"/>
    <property type="molecule type" value="Genomic_DNA"/>
</dbReference>
<sequence>MQQQRYDSVRKNKLEVNLSQPLQLQYSSQPKQIPRKFQIAQIGKDIAAIIIPAFIDMINQETDVYYLFDSFHKFKDMNMSQKNKQHTLDWWKATGSIQSWAGERNIQLLSESHIKQSSHFLDSYNSRGFAIIENLKRQIGELTEEQKFKQNSRSIGQVSIKLFDEQDLYVEMSKSLQFIKFKINFINVIWVFVCTVFQENFQKERAQSIKYMWQSGTEKMATFQILLQNLYSKQSKMKQ</sequence>
<organism evidence="1 2">
    <name type="scientific">Paramecium primaurelia</name>
    <dbReference type="NCBI Taxonomy" id="5886"/>
    <lineage>
        <taxon>Eukaryota</taxon>
        <taxon>Sar</taxon>
        <taxon>Alveolata</taxon>
        <taxon>Ciliophora</taxon>
        <taxon>Intramacronucleata</taxon>
        <taxon>Oligohymenophorea</taxon>
        <taxon>Peniculida</taxon>
        <taxon>Parameciidae</taxon>
        <taxon>Paramecium</taxon>
    </lineage>
</organism>
<evidence type="ECO:0000313" key="1">
    <source>
        <dbReference type="EMBL" id="CAD8062738.1"/>
    </source>
</evidence>
<dbReference type="Proteomes" id="UP000688137">
    <property type="component" value="Unassembled WGS sequence"/>
</dbReference>
<accession>A0A8S1L4E9</accession>
<proteinExistence type="predicted"/>
<dbReference type="AlphaFoldDB" id="A0A8S1L4E9"/>
<evidence type="ECO:0000313" key="2">
    <source>
        <dbReference type="Proteomes" id="UP000688137"/>
    </source>
</evidence>
<protein>
    <submittedName>
        <fullName evidence="1">Uncharacterized protein</fullName>
    </submittedName>
</protein>
<comment type="caution">
    <text evidence="1">The sequence shown here is derived from an EMBL/GenBank/DDBJ whole genome shotgun (WGS) entry which is preliminary data.</text>
</comment>
<name>A0A8S1L4E9_PARPR</name>
<keyword evidence="2" id="KW-1185">Reference proteome</keyword>